<dbReference type="Gene3D" id="3.30.710.10">
    <property type="entry name" value="Potassium Channel Kv1.1, Chain A"/>
    <property type="match status" value="1"/>
</dbReference>
<organism evidence="2 3">
    <name type="scientific">Neogobius melanostomus</name>
    <name type="common">round goby</name>
    <dbReference type="NCBI Taxonomy" id="47308"/>
    <lineage>
        <taxon>Eukaryota</taxon>
        <taxon>Metazoa</taxon>
        <taxon>Chordata</taxon>
        <taxon>Craniata</taxon>
        <taxon>Vertebrata</taxon>
        <taxon>Euteleostomi</taxon>
        <taxon>Actinopterygii</taxon>
        <taxon>Neopterygii</taxon>
        <taxon>Teleostei</taxon>
        <taxon>Neoteleostei</taxon>
        <taxon>Acanthomorphata</taxon>
        <taxon>Gobiaria</taxon>
        <taxon>Gobiiformes</taxon>
        <taxon>Gobioidei</taxon>
        <taxon>Gobiidae</taxon>
        <taxon>Benthophilinae</taxon>
        <taxon>Neogobiini</taxon>
        <taxon>Neogobius</taxon>
    </lineage>
</organism>
<evidence type="ECO:0000259" key="1">
    <source>
        <dbReference type="PROSITE" id="PS50097"/>
    </source>
</evidence>
<feature type="domain" description="BTB" evidence="1">
    <location>
        <begin position="34"/>
        <end position="55"/>
    </location>
</feature>
<sequence length="77" mass="8714">MTTAAVLDGCIQFTQHAGDVLFNFNRLRSRNMLTDVTIRVDGQHFHAHKAVLVACRCDQSLKAFTNMVNWYVLANCN</sequence>
<accession>A0A8C6SVP4</accession>
<dbReference type="InterPro" id="IPR011333">
    <property type="entry name" value="SKP1/BTB/POZ_sf"/>
</dbReference>
<keyword evidence="3" id="KW-1185">Reference proteome</keyword>
<dbReference type="Pfam" id="PF00651">
    <property type="entry name" value="BTB"/>
    <property type="match status" value="1"/>
</dbReference>
<dbReference type="SUPFAM" id="SSF54695">
    <property type="entry name" value="POZ domain"/>
    <property type="match status" value="1"/>
</dbReference>
<protein>
    <recommendedName>
        <fullName evidence="1">BTB domain-containing protein</fullName>
    </recommendedName>
</protein>
<dbReference type="Ensembl" id="ENSNMLT00000013159.1">
    <property type="protein sequence ID" value="ENSNMLP00000011641.1"/>
    <property type="gene ID" value="ENSNMLG00000007965.1"/>
</dbReference>
<proteinExistence type="predicted"/>
<evidence type="ECO:0000313" key="2">
    <source>
        <dbReference type="Ensembl" id="ENSNMLP00000011641.1"/>
    </source>
</evidence>
<dbReference type="AlphaFoldDB" id="A0A8C6SVP4"/>
<dbReference type="InterPro" id="IPR000210">
    <property type="entry name" value="BTB/POZ_dom"/>
</dbReference>
<reference evidence="2" key="1">
    <citation type="submission" date="2025-08" db="UniProtKB">
        <authorList>
            <consortium name="Ensembl"/>
        </authorList>
    </citation>
    <scope>IDENTIFICATION</scope>
</reference>
<name>A0A8C6SVP4_9GOBI</name>
<dbReference type="PROSITE" id="PS50097">
    <property type="entry name" value="BTB"/>
    <property type="match status" value="1"/>
</dbReference>
<dbReference type="Proteomes" id="UP000694523">
    <property type="component" value="Unplaced"/>
</dbReference>
<reference evidence="2" key="2">
    <citation type="submission" date="2025-09" db="UniProtKB">
        <authorList>
            <consortium name="Ensembl"/>
        </authorList>
    </citation>
    <scope>IDENTIFICATION</scope>
</reference>
<evidence type="ECO:0000313" key="3">
    <source>
        <dbReference type="Proteomes" id="UP000694523"/>
    </source>
</evidence>